<dbReference type="PANTHER" id="PTHR10110:SF86">
    <property type="entry name" value="SODIUM_HYDROGEN EXCHANGER 7"/>
    <property type="match status" value="1"/>
</dbReference>
<evidence type="ECO:0000313" key="13">
    <source>
        <dbReference type="Proteomes" id="UP001500909"/>
    </source>
</evidence>
<protein>
    <submittedName>
        <fullName evidence="12">Na+/H+ antiporter</fullName>
    </submittedName>
</protein>
<feature type="transmembrane region" description="Helical" evidence="10">
    <location>
        <begin position="26"/>
        <end position="42"/>
    </location>
</feature>
<comment type="similarity">
    <text evidence="10">Belongs to the monovalent cation:proton antiporter 1 (CPA1) transporter (TC 2.A.36) family.</text>
</comment>
<evidence type="ECO:0000256" key="4">
    <source>
        <dbReference type="ARBA" id="ARBA00022692"/>
    </source>
</evidence>
<accession>A0ABN1AR27</accession>
<dbReference type="EMBL" id="BAAABY010000037">
    <property type="protein sequence ID" value="GAA0481741.1"/>
    <property type="molecule type" value="Genomic_DNA"/>
</dbReference>
<feature type="domain" description="Cation/H+ exchanger transmembrane" evidence="11">
    <location>
        <begin position="12"/>
        <end position="399"/>
    </location>
</feature>
<evidence type="ECO:0000256" key="5">
    <source>
        <dbReference type="ARBA" id="ARBA00022989"/>
    </source>
</evidence>
<proteinExistence type="inferred from homology"/>
<evidence type="ECO:0000256" key="2">
    <source>
        <dbReference type="ARBA" id="ARBA00022448"/>
    </source>
</evidence>
<sequence>MRSAGTVLALVVIATAVATFARRWRIPAPSLLVVVGLVIALLPTTPDIVIDPEIIGLVVLPPLLYASAEELSWRELRAVWKPVGVLAVGLVLASAAAVGVVAATLTPLPWQLALVLGAVLASTDPVAVTALGRRLALPPRVQVLVQAESLFNDATSLVLFRVAVSVAVASAAVHWTAACGEFVLLAGGGSVIGAAVAWVIALIRRRTQDPVLETVTALVTPYAAYVLAEMAHTSGVTSVVIAGVVLGGRGDRLTDARIRLQLHAVYGTVVFLLESVVFGLIGLALPGQVQALTDTDGTWPLYALAVAATLVAVRLLWLVPLSAVVQRKGGIGSVNWRVPLVLTWAGTRGVVPLAAALSLPATAADGSPLVQRPLVLVLTTSVVVVTLVVQGFTLAPVVRRSGIALEPDHTEREEAEARCRLAGAGIRRLDELSELEAVPDVVLERLRRGLQARRDHARDRLAESGGDGAQAESADLVYRQVRRDLIAVEAAELRYLYDTHCISDTTRRRLQRSLDLEDARLSDV</sequence>
<evidence type="ECO:0000256" key="7">
    <source>
        <dbReference type="ARBA" id="ARBA00023065"/>
    </source>
</evidence>
<evidence type="ECO:0000256" key="6">
    <source>
        <dbReference type="ARBA" id="ARBA00023053"/>
    </source>
</evidence>
<dbReference type="Pfam" id="PF00999">
    <property type="entry name" value="Na_H_Exchanger"/>
    <property type="match status" value="1"/>
</dbReference>
<keyword evidence="5 10" id="KW-1133">Transmembrane helix</keyword>
<dbReference type="InterPro" id="IPR004705">
    <property type="entry name" value="Cation/H_exchanger_CPA1_bac"/>
</dbReference>
<keyword evidence="10" id="KW-0050">Antiport</keyword>
<evidence type="ECO:0000256" key="10">
    <source>
        <dbReference type="RuleBase" id="RU366002"/>
    </source>
</evidence>
<feature type="transmembrane region" description="Helical" evidence="10">
    <location>
        <begin position="112"/>
        <end position="136"/>
    </location>
</feature>
<reference evidence="12 13" key="1">
    <citation type="journal article" date="2019" name="Int. J. Syst. Evol. Microbiol.">
        <title>The Global Catalogue of Microorganisms (GCM) 10K type strain sequencing project: providing services to taxonomists for standard genome sequencing and annotation.</title>
        <authorList>
            <consortium name="The Broad Institute Genomics Platform"/>
            <consortium name="The Broad Institute Genome Sequencing Center for Infectious Disease"/>
            <person name="Wu L."/>
            <person name="Ma J."/>
        </authorList>
    </citation>
    <scope>NUCLEOTIDE SEQUENCE [LARGE SCALE GENOMIC DNA]</scope>
    <source>
        <strain evidence="12 13">JCM 4805</strain>
    </source>
</reference>
<dbReference type="PANTHER" id="PTHR10110">
    <property type="entry name" value="SODIUM/HYDROGEN EXCHANGER"/>
    <property type="match status" value="1"/>
</dbReference>
<evidence type="ECO:0000256" key="9">
    <source>
        <dbReference type="ARBA" id="ARBA00023201"/>
    </source>
</evidence>
<comment type="caution">
    <text evidence="10">Lacks conserved residue(s) required for the propagation of feature annotation.</text>
</comment>
<dbReference type="NCBIfam" id="TIGR00831">
    <property type="entry name" value="a_cpa1"/>
    <property type="match status" value="1"/>
</dbReference>
<dbReference type="Proteomes" id="UP001500909">
    <property type="component" value="Unassembled WGS sequence"/>
</dbReference>
<evidence type="ECO:0000313" key="12">
    <source>
        <dbReference type="EMBL" id="GAA0481741.1"/>
    </source>
</evidence>
<comment type="caution">
    <text evidence="12">The sequence shown here is derived from an EMBL/GenBank/DDBJ whole genome shotgun (WGS) entry which is preliminary data.</text>
</comment>
<feature type="transmembrane region" description="Helical" evidence="10">
    <location>
        <begin position="49"/>
        <end position="68"/>
    </location>
</feature>
<name>A0ABN1AR27_9ACTN</name>
<dbReference type="InterPro" id="IPR018422">
    <property type="entry name" value="Cation/H_exchanger_CPA1"/>
</dbReference>
<evidence type="ECO:0000256" key="3">
    <source>
        <dbReference type="ARBA" id="ARBA00022475"/>
    </source>
</evidence>
<organism evidence="12 13">
    <name type="scientific">Streptomyces olivaceiscleroticus</name>
    <dbReference type="NCBI Taxonomy" id="68245"/>
    <lineage>
        <taxon>Bacteria</taxon>
        <taxon>Bacillati</taxon>
        <taxon>Actinomycetota</taxon>
        <taxon>Actinomycetes</taxon>
        <taxon>Kitasatosporales</taxon>
        <taxon>Streptomycetaceae</taxon>
        <taxon>Streptomyces</taxon>
    </lineage>
</organism>
<keyword evidence="4 10" id="KW-0812">Transmembrane</keyword>
<dbReference type="Gene3D" id="6.10.140.1330">
    <property type="match status" value="1"/>
</dbReference>
<keyword evidence="3 10" id="KW-1003">Cell membrane</keyword>
<evidence type="ECO:0000259" key="11">
    <source>
        <dbReference type="Pfam" id="PF00999"/>
    </source>
</evidence>
<feature type="transmembrane region" description="Helical" evidence="10">
    <location>
        <begin position="299"/>
        <end position="319"/>
    </location>
</feature>
<gene>
    <name evidence="12" type="ORF">GCM10010361_53230</name>
</gene>
<comment type="function">
    <text evidence="10">Na(+)/H(+) antiporter that extrudes sodium in exchange for external protons.</text>
</comment>
<evidence type="ECO:0000256" key="1">
    <source>
        <dbReference type="ARBA" id="ARBA00004651"/>
    </source>
</evidence>
<keyword evidence="13" id="KW-1185">Reference proteome</keyword>
<keyword evidence="7 10" id="KW-0406">Ion transport</keyword>
<feature type="transmembrane region" description="Helical" evidence="10">
    <location>
        <begin position="340"/>
        <end position="362"/>
    </location>
</feature>
<keyword evidence="2 10" id="KW-0813">Transport</keyword>
<comment type="subcellular location">
    <subcellularLocation>
        <location evidence="1 10">Cell membrane</location>
        <topology evidence="1 10">Multi-pass membrane protein</topology>
    </subcellularLocation>
</comment>
<dbReference type="RefSeq" id="WP_346097762.1">
    <property type="nucleotide sequence ID" value="NZ_BAAABY010000037.1"/>
</dbReference>
<keyword evidence="6 10" id="KW-0915">Sodium</keyword>
<keyword evidence="9 10" id="KW-0739">Sodium transport</keyword>
<evidence type="ECO:0000256" key="8">
    <source>
        <dbReference type="ARBA" id="ARBA00023136"/>
    </source>
</evidence>
<feature type="transmembrane region" description="Helical" evidence="10">
    <location>
        <begin position="374"/>
        <end position="395"/>
    </location>
</feature>
<dbReference type="InterPro" id="IPR006153">
    <property type="entry name" value="Cation/H_exchanger_TM"/>
</dbReference>
<feature type="transmembrane region" description="Helical" evidence="10">
    <location>
        <begin position="156"/>
        <end position="175"/>
    </location>
</feature>
<feature type="transmembrane region" description="Helical" evidence="10">
    <location>
        <begin position="83"/>
        <end position="105"/>
    </location>
</feature>
<feature type="transmembrane region" description="Helical" evidence="10">
    <location>
        <begin position="260"/>
        <end position="287"/>
    </location>
</feature>
<keyword evidence="8 10" id="KW-0472">Membrane</keyword>
<feature type="transmembrane region" description="Helical" evidence="10">
    <location>
        <begin position="182"/>
        <end position="203"/>
    </location>
</feature>